<dbReference type="Gene3D" id="3.30.1120.10">
    <property type="match status" value="1"/>
</dbReference>
<dbReference type="PANTHER" id="PTHR42693:SF53">
    <property type="entry name" value="ENDO-4-O-SULFATASE"/>
    <property type="match status" value="1"/>
</dbReference>
<dbReference type="Pfam" id="PF00884">
    <property type="entry name" value="Sulfatase"/>
    <property type="match status" value="1"/>
</dbReference>
<comment type="similarity">
    <text evidence="1">Belongs to the sulfatase family.</text>
</comment>
<dbReference type="InterPro" id="IPR000917">
    <property type="entry name" value="Sulfatase_N"/>
</dbReference>
<comment type="caution">
    <text evidence="4">The sequence shown here is derived from an EMBL/GenBank/DDBJ whole genome shotgun (WGS) entry which is preliminary data.</text>
</comment>
<dbReference type="PANTHER" id="PTHR42693">
    <property type="entry name" value="ARYLSULFATASE FAMILY MEMBER"/>
    <property type="match status" value="1"/>
</dbReference>
<sequence>MAPLVACSSPEAPVLTGQPNILIILVDDMGYSDIGCFGGEVQTPNIDRLAENGLKFSQMYNTAKCYPTRASLLTGVYFQRTDRDFSNTATLGEVLRPAGYRTLWSGKHHARFNPMDRGFDRFYGLLGGAQNHFNPGSKAAPGQPAPAGKGDGNRWVINGNEVRDFIPTDPKFYDTDAFTDEALKWLDEYNEEEKPFLLYMSYTAPHWPLQAWPEDVAKYEGVYDEGYEIIRNARYQRQIELGLIDPETSPLPPMELAKKSLKWGDLSPDERRNQIMLMQLYAAMIDRVDQNIGRLINRLEKQGKLNNTMILFLSDNGACAEYPKVQVVDPEAPIGSVASYPSYGTNWATVSNTPLRKWKTSSHEGGIRTPMVVHWPAAIKPQDGWNRDPVHLIDIMPTVLSVAGADYPRQSGGSRIPAPDGLSLLPAFQGQPLQRGEPLYFEFNKGAAILDGKWKLVRLGLEWELYDMKVDMTETNNLAQEHPGIVESMAASWHRWWTECTGMRYDYAKRKDYN</sequence>
<protein>
    <submittedName>
        <fullName evidence="4">Arylsulfatase</fullName>
    </submittedName>
</protein>
<dbReference type="EMBL" id="JAAGNX010000001">
    <property type="protein sequence ID" value="NDV61016.1"/>
    <property type="molecule type" value="Genomic_DNA"/>
</dbReference>
<dbReference type="AlphaFoldDB" id="A0A6B2LY69"/>
<dbReference type="Gene3D" id="3.40.720.10">
    <property type="entry name" value="Alkaline Phosphatase, subunit A"/>
    <property type="match status" value="1"/>
</dbReference>
<keyword evidence="2" id="KW-0378">Hydrolase</keyword>
<dbReference type="SUPFAM" id="SSF53649">
    <property type="entry name" value="Alkaline phosphatase-like"/>
    <property type="match status" value="1"/>
</dbReference>
<dbReference type="InterPro" id="IPR017850">
    <property type="entry name" value="Alkaline_phosphatase_core_sf"/>
</dbReference>
<dbReference type="RefSeq" id="WP_238710184.1">
    <property type="nucleotide sequence ID" value="NZ_JAAGNX010000001.1"/>
</dbReference>
<reference evidence="4 5" key="1">
    <citation type="submission" date="2020-02" db="EMBL/GenBank/DDBJ databases">
        <title>Albibacoteraceae fam. nov., the first described family within the subdivision 4 Verrucomicrobia.</title>
        <authorList>
            <person name="Xi F."/>
        </authorList>
    </citation>
    <scope>NUCLEOTIDE SEQUENCE [LARGE SCALE GENOMIC DNA]</scope>
    <source>
        <strain evidence="4 5">CK1056</strain>
    </source>
</reference>
<name>A0A6B2LY69_9BACT</name>
<dbReference type="CDD" id="cd16025">
    <property type="entry name" value="PAS_like"/>
    <property type="match status" value="1"/>
</dbReference>
<feature type="domain" description="Sulfatase N-terminal" evidence="3">
    <location>
        <begin position="19"/>
        <end position="405"/>
    </location>
</feature>
<evidence type="ECO:0000256" key="2">
    <source>
        <dbReference type="ARBA" id="ARBA00022801"/>
    </source>
</evidence>
<organism evidence="4 5">
    <name type="scientific">Oceanipulchritudo coccoides</name>
    <dbReference type="NCBI Taxonomy" id="2706888"/>
    <lineage>
        <taxon>Bacteria</taxon>
        <taxon>Pseudomonadati</taxon>
        <taxon>Verrucomicrobiota</taxon>
        <taxon>Opitutia</taxon>
        <taxon>Puniceicoccales</taxon>
        <taxon>Oceanipulchritudinaceae</taxon>
        <taxon>Oceanipulchritudo</taxon>
    </lineage>
</organism>
<evidence type="ECO:0000313" key="5">
    <source>
        <dbReference type="Proteomes" id="UP000478417"/>
    </source>
</evidence>
<evidence type="ECO:0000259" key="3">
    <source>
        <dbReference type="Pfam" id="PF00884"/>
    </source>
</evidence>
<evidence type="ECO:0000313" key="4">
    <source>
        <dbReference type="EMBL" id="NDV61016.1"/>
    </source>
</evidence>
<dbReference type="GO" id="GO:0004065">
    <property type="term" value="F:arylsulfatase activity"/>
    <property type="evidence" value="ECO:0007669"/>
    <property type="project" value="TreeGrafter"/>
</dbReference>
<evidence type="ECO:0000256" key="1">
    <source>
        <dbReference type="ARBA" id="ARBA00008779"/>
    </source>
</evidence>
<dbReference type="InterPro" id="IPR050738">
    <property type="entry name" value="Sulfatase"/>
</dbReference>
<proteinExistence type="inferred from homology"/>
<accession>A0A6B2LY69</accession>
<dbReference type="Proteomes" id="UP000478417">
    <property type="component" value="Unassembled WGS sequence"/>
</dbReference>
<gene>
    <name evidence="4" type="ORF">G0Q06_00980</name>
</gene>
<keyword evidence="5" id="KW-1185">Reference proteome</keyword>